<evidence type="ECO:0000259" key="2">
    <source>
        <dbReference type="Pfam" id="PF13340"/>
    </source>
</evidence>
<accession>A0AAU1LK30</accession>
<dbReference type="EMBL" id="CP108169">
    <property type="protein sequence ID" value="WTQ71572.1"/>
    <property type="molecule type" value="Genomic_DNA"/>
</dbReference>
<name>A0AAU1LK30_9ACTN</name>
<dbReference type="InterPro" id="IPR025161">
    <property type="entry name" value="IS402-like_dom"/>
</dbReference>
<gene>
    <name evidence="3" type="ORF">OG222_00140</name>
</gene>
<organism evidence="3">
    <name type="scientific">Streptomyces sp. NBC_00148</name>
    <dbReference type="NCBI Taxonomy" id="2903626"/>
    <lineage>
        <taxon>Bacteria</taxon>
        <taxon>Bacillati</taxon>
        <taxon>Actinomycetota</taxon>
        <taxon>Actinomycetes</taxon>
        <taxon>Kitasatosporales</taxon>
        <taxon>Streptomycetaceae</taxon>
        <taxon>Streptomyces</taxon>
    </lineage>
</organism>
<feature type="region of interest" description="Disordered" evidence="1">
    <location>
        <begin position="76"/>
        <end position="97"/>
    </location>
</feature>
<dbReference type="AlphaFoldDB" id="A0AAU1LK30"/>
<feature type="domain" description="Insertion element IS402-like" evidence="2">
    <location>
        <begin position="28"/>
        <end position="74"/>
    </location>
</feature>
<protein>
    <submittedName>
        <fullName evidence="3">Transposase</fullName>
    </submittedName>
</protein>
<dbReference type="Pfam" id="PF13340">
    <property type="entry name" value="DUF4096"/>
    <property type="match status" value="1"/>
</dbReference>
<reference evidence="3" key="1">
    <citation type="submission" date="2022-10" db="EMBL/GenBank/DDBJ databases">
        <title>The complete genomes of actinobacterial strains from the NBC collection.</title>
        <authorList>
            <person name="Joergensen T.S."/>
            <person name="Alvarez Arevalo M."/>
            <person name="Sterndorff E.B."/>
            <person name="Faurdal D."/>
            <person name="Vuksanovic O."/>
            <person name="Mourched A.-S."/>
            <person name="Charusanti P."/>
            <person name="Shaw S."/>
            <person name="Blin K."/>
            <person name="Weber T."/>
        </authorList>
    </citation>
    <scope>NUCLEOTIDE SEQUENCE</scope>
    <source>
        <strain evidence="3">NBC_00148</strain>
    </source>
</reference>
<evidence type="ECO:0000256" key="1">
    <source>
        <dbReference type="SAM" id="MobiDB-lite"/>
    </source>
</evidence>
<feature type="region of interest" description="Disordered" evidence="1">
    <location>
        <begin position="1"/>
        <end position="32"/>
    </location>
</feature>
<evidence type="ECO:0000313" key="3">
    <source>
        <dbReference type="EMBL" id="WTQ71572.1"/>
    </source>
</evidence>
<proteinExistence type="predicted"/>
<sequence>MIPVHGAGRSHGQASGDAGDAVTEGHEDRGQLPVPFRRRLIDGIRFRVRTGVPWQDVPVECGPWGRVHGLFHRRAVPGNTNNRPSRGGVSEWRWRWR</sequence>